<dbReference type="Pfam" id="PF13174">
    <property type="entry name" value="TPR_6"/>
    <property type="match status" value="1"/>
</dbReference>
<keyword evidence="1" id="KW-0131">Cell cycle</keyword>
<evidence type="ECO:0000313" key="6">
    <source>
        <dbReference type="Proteomes" id="UP000321917"/>
    </source>
</evidence>
<gene>
    <name evidence="4" type="primary">ybgF</name>
    <name evidence="1" type="synonym">cpoB</name>
    <name evidence="3" type="ORF">ESZ26_06595</name>
    <name evidence="4" type="ORF">ESZ27_04085</name>
</gene>
<keyword evidence="1" id="KW-0732">Signal</keyword>
<dbReference type="InterPro" id="IPR019734">
    <property type="entry name" value="TPR_rpt"/>
</dbReference>
<proteinExistence type="inferred from homology"/>
<dbReference type="InterPro" id="IPR032519">
    <property type="entry name" value="YbgF_tri"/>
</dbReference>
<dbReference type="HAMAP" id="MF_02066">
    <property type="entry name" value="CpoB"/>
    <property type="match status" value="1"/>
</dbReference>
<evidence type="ECO:0000313" key="4">
    <source>
        <dbReference type="EMBL" id="TWX70309.1"/>
    </source>
</evidence>
<dbReference type="NCBIfam" id="TIGR02795">
    <property type="entry name" value="tol_pal_ybgF"/>
    <property type="match status" value="1"/>
</dbReference>
<dbReference type="Proteomes" id="UP000321525">
    <property type="component" value="Unassembled WGS sequence"/>
</dbReference>
<dbReference type="AlphaFoldDB" id="A0A5C6QN82"/>
<evidence type="ECO:0000313" key="5">
    <source>
        <dbReference type="Proteomes" id="UP000321525"/>
    </source>
</evidence>
<feature type="domain" description="YbgF trimerisation" evidence="2">
    <location>
        <begin position="52"/>
        <end position="121"/>
    </location>
</feature>
<name>A0A5C6QN82_9GAMM</name>
<evidence type="ECO:0000256" key="1">
    <source>
        <dbReference type="HAMAP-Rule" id="MF_02066"/>
    </source>
</evidence>
<protein>
    <recommendedName>
        <fullName evidence="1">Cell division coordinator CpoB</fullName>
    </recommendedName>
</protein>
<dbReference type="Pfam" id="PF16331">
    <property type="entry name" value="TolA_bind_tri"/>
    <property type="match status" value="1"/>
</dbReference>
<dbReference type="Gene3D" id="1.25.40.10">
    <property type="entry name" value="Tetratricopeptide repeat domain"/>
    <property type="match status" value="1"/>
</dbReference>
<dbReference type="SUPFAM" id="SSF48452">
    <property type="entry name" value="TPR-like"/>
    <property type="match status" value="1"/>
</dbReference>
<keyword evidence="5" id="KW-1185">Reference proteome</keyword>
<dbReference type="GO" id="GO:0070206">
    <property type="term" value="P:protein trimerization"/>
    <property type="evidence" value="ECO:0007669"/>
    <property type="project" value="InterPro"/>
</dbReference>
<evidence type="ECO:0000313" key="3">
    <source>
        <dbReference type="EMBL" id="TWX61056.1"/>
    </source>
</evidence>
<feature type="signal peptide" evidence="1">
    <location>
        <begin position="1"/>
        <end position="21"/>
    </location>
</feature>
<dbReference type="GO" id="GO:0043093">
    <property type="term" value="P:FtsZ-dependent cytokinesis"/>
    <property type="evidence" value="ECO:0007669"/>
    <property type="project" value="UniProtKB-UniRule"/>
</dbReference>
<organism evidence="4 6">
    <name type="scientific">Colwellia hornerae</name>
    <dbReference type="NCBI Taxonomy" id="89402"/>
    <lineage>
        <taxon>Bacteria</taxon>
        <taxon>Pseudomonadati</taxon>
        <taxon>Pseudomonadota</taxon>
        <taxon>Gammaproteobacteria</taxon>
        <taxon>Alteromonadales</taxon>
        <taxon>Colwelliaceae</taxon>
        <taxon>Colwellia</taxon>
    </lineage>
</organism>
<dbReference type="InterPro" id="IPR034706">
    <property type="entry name" value="CpoB"/>
</dbReference>
<keyword evidence="1" id="KW-0175">Coiled coil</keyword>
<dbReference type="EMBL" id="VOLQ01000005">
    <property type="protein sequence ID" value="TWX70309.1"/>
    <property type="molecule type" value="Genomic_DNA"/>
</dbReference>
<dbReference type="Gene3D" id="1.20.5.110">
    <property type="match status" value="1"/>
</dbReference>
<keyword evidence="1" id="KW-0132">Cell division</keyword>
<comment type="subcellular location">
    <subcellularLocation>
        <location evidence="1">Periplasm</location>
    </subcellularLocation>
</comment>
<dbReference type="GO" id="GO:0030288">
    <property type="term" value="C:outer membrane-bounded periplasmic space"/>
    <property type="evidence" value="ECO:0007669"/>
    <property type="project" value="UniProtKB-UniRule"/>
</dbReference>
<sequence precursor="true">MKLNKVLFGMSFVVTTLAVVAAESAPVIDITKTGAIKNSPSQYTSSVPQTIAEQLANLERKLDARNRAQVNVQRQLDELQNEVNELRGVTELHTHQLSQVLNRQRELYQELDRRVTEALKPENNVPAALVAPAKASSDASVNYSTNLTENQAYDSAVNLVLKDKQYDKAIPEFQAFNRQFPNSSYAPNAHYWLGQLLFNKTEYIKAKNEFNLVVEQYIDSNKRSDAMLKLAMVEQKLNNDAAAKSWYQKVLTQYPDSSAAQLAKPRLENL</sequence>
<dbReference type="RefSeq" id="WP_146798959.1">
    <property type="nucleotide sequence ID" value="NZ_VOLP01000008.1"/>
</dbReference>
<comment type="similarity">
    <text evidence="1">Belongs to the CpoB family.</text>
</comment>
<dbReference type="InterPro" id="IPR011990">
    <property type="entry name" value="TPR-like_helical_dom_sf"/>
</dbReference>
<keyword evidence="1" id="KW-0574">Periplasm</keyword>
<dbReference type="OrthoDB" id="9768142at2"/>
<evidence type="ECO:0000259" key="2">
    <source>
        <dbReference type="Pfam" id="PF16331"/>
    </source>
</evidence>
<dbReference type="EMBL" id="VOLR01000007">
    <property type="protein sequence ID" value="TWX61056.1"/>
    <property type="molecule type" value="Genomic_DNA"/>
</dbReference>
<comment type="caution">
    <text evidence="4">The sequence shown here is derived from an EMBL/GenBank/DDBJ whole genome shotgun (WGS) entry which is preliminary data.</text>
</comment>
<comment type="function">
    <text evidence="1">Mediates coordination of peptidoglycan synthesis and outer membrane constriction during cell division.</text>
</comment>
<dbReference type="Proteomes" id="UP000321917">
    <property type="component" value="Unassembled WGS sequence"/>
</dbReference>
<feature type="coiled-coil region" evidence="1">
    <location>
        <begin position="55"/>
        <end position="96"/>
    </location>
</feature>
<dbReference type="InterPro" id="IPR014162">
    <property type="entry name" value="CpoB_C"/>
</dbReference>
<feature type="chain" id="PRO_5023365525" description="Cell division coordinator CpoB" evidence="1">
    <location>
        <begin position="22"/>
        <end position="270"/>
    </location>
</feature>
<accession>A0A5C6QN82</accession>
<reference evidence="4 6" key="1">
    <citation type="submission" date="2019-07" db="EMBL/GenBank/DDBJ databases">
        <title>Genomes of sea-ice associated Colwellia species.</title>
        <authorList>
            <person name="Bowman J.P."/>
        </authorList>
    </citation>
    <scope>NUCLEOTIDE SEQUENCE [LARGE SCALE GENOMIC DNA]</scope>
    <source>
        <strain evidence="3 5">ACAM 607</strain>
        <strain evidence="4 6">IC036</strain>
    </source>
</reference>